<dbReference type="InterPro" id="IPR036265">
    <property type="entry name" value="HIT-like_sf"/>
</dbReference>
<organism evidence="3 4">
    <name type="scientific">Catenovulum adriaticum</name>
    <dbReference type="NCBI Taxonomy" id="2984846"/>
    <lineage>
        <taxon>Bacteria</taxon>
        <taxon>Pseudomonadati</taxon>
        <taxon>Pseudomonadota</taxon>
        <taxon>Gammaproteobacteria</taxon>
        <taxon>Alteromonadales</taxon>
        <taxon>Alteromonadaceae</taxon>
        <taxon>Catenovulum</taxon>
    </lineage>
</organism>
<proteinExistence type="predicted"/>
<evidence type="ECO:0000313" key="4">
    <source>
        <dbReference type="Proteomes" id="UP001163726"/>
    </source>
</evidence>
<dbReference type="Gene3D" id="3.30.428.10">
    <property type="entry name" value="HIT-like"/>
    <property type="match status" value="1"/>
</dbReference>
<dbReference type="Pfam" id="PF01230">
    <property type="entry name" value="HIT"/>
    <property type="match status" value="1"/>
</dbReference>
<dbReference type="PIRSF" id="PIRSF000714">
    <property type="entry name" value="HIT"/>
    <property type="match status" value="1"/>
</dbReference>
<dbReference type="InterPro" id="IPR026026">
    <property type="entry name" value="HIT_Hint"/>
</dbReference>
<protein>
    <submittedName>
        <fullName evidence="3">HIT family protein</fullName>
    </submittedName>
</protein>
<sequence length="135" mass="15451">MSFMLDARLSADCWDVTDLELSKLLLMDNRNLPWLILVPRKDGAVEITDLTVTEQQILLQEINLVTEIQQKMFNPDKINTAAIGNIVPQLHVHIIGRFKNDAAWPAPVWGNLPAEKYHKGELQQRIQLLKHAIHI</sequence>
<dbReference type="EMBL" id="CP109965">
    <property type="protein sequence ID" value="WAJ69897.1"/>
    <property type="molecule type" value="Genomic_DNA"/>
</dbReference>
<dbReference type="Proteomes" id="UP001163726">
    <property type="component" value="Chromosome"/>
</dbReference>
<dbReference type="RefSeq" id="WP_268074191.1">
    <property type="nucleotide sequence ID" value="NZ_CP109965.1"/>
</dbReference>
<evidence type="ECO:0000259" key="2">
    <source>
        <dbReference type="PROSITE" id="PS51084"/>
    </source>
</evidence>
<accession>A0ABY7AMD7</accession>
<gene>
    <name evidence="3" type="ORF">OLW01_12205</name>
</gene>
<evidence type="ECO:0000256" key="1">
    <source>
        <dbReference type="PROSITE-ProRule" id="PRU00464"/>
    </source>
</evidence>
<comment type="caution">
    <text evidence="1">Lacks conserved residue(s) required for the propagation of feature annotation.</text>
</comment>
<dbReference type="PROSITE" id="PS51084">
    <property type="entry name" value="HIT_2"/>
    <property type="match status" value="1"/>
</dbReference>
<evidence type="ECO:0000313" key="3">
    <source>
        <dbReference type="EMBL" id="WAJ69897.1"/>
    </source>
</evidence>
<keyword evidence="4" id="KW-1185">Reference proteome</keyword>
<dbReference type="SUPFAM" id="SSF54197">
    <property type="entry name" value="HIT-like"/>
    <property type="match status" value="1"/>
</dbReference>
<feature type="domain" description="HIT" evidence="2">
    <location>
        <begin position="35"/>
        <end position="104"/>
    </location>
</feature>
<dbReference type="InterPro" id="IPR011146">
    <property type="entry name" value="HIT-like"/>
</dbReference>
<reference evidence="3" key="1">
    <citation type="submission" date="2022-10" db="EMBL/GenBank/DDBJ databases">
        <title>Catenovulum adriacola sp. nov. isolated in the Harbour of Susak.</title>
        <authorList>
            <person name="Schoch T."/>
            <person name="Reich S.J."/>
            <person name="Stoeferle S."/>
            <person name="Flaiz M."/>
            <person name="Kazda M."/>
            <person name="Riedel C.U."/>
            <person name="Duerre P."/>
        </authorList>
    </citation>
    <scope>NUCLEOTIDE SEQUENCE</scope>
    <source>
        <strain evidence="3">TS8</strain>
    </source>
</reference>
<name>A0ABY7AMD7_9ALTE</name>